<evidence type="ECO:0000256" key="1">
    <source>
        <dbReference type="ARBA" id="ARBA00022679"/>
    </source>
</evidence>
<dbReference type="RefSeq" id="XP_030994528.1">
    <property type="nucleotide sequence ID" value="XM_031141359.1"/>
</dbReference>
<dbReference type="SUPFAM" id="SSF54495">
    <property type="entry name" value="UBC-like"/>
    <property type="match status" value="1"/>
</dbReference>
<reference evidence="5 6" key="1">
    <citation type="submission" date="2019-06" db="EMBL/GenBank/DDBJ databases">
        <title>Draft genome sequence of the filamentous fungus Phialemoniopsis curvata isolated from diesel fuel.</title>
        <authorList>
            <person name="Varaljay V.A."/>
            <person name="Lyon W.J."/>
            <person name="Crouch A.L."/>
            <person name="Drake C.E."/>
            <person name="Hollomon J.M."/>
            <person name="Nadeau L.J."/>
            <person name="Nunn H.S."/>
            <person name="Stevenson B.S."/>
            <person name="Bojanowski C.L."/>
            <person name="Crookes-Goodson W.J."/>
        </authorList>
    </citation>
    <scope>NUCLEOTIDE SEQUENCE [LARGE SCALE GENOMIC DNA]</scope>
    <source>
        <strain evidence="5 6">D216</strain>
    </source>
</reference>
<dbReference type="Proteomes" id="UP000319257">
    <property type="component" value="Unassembled WGS sequence"/>
</dbReference>
<name>A0A507AZ69_9PEZI</name>
<dbReference type="PANTHER" id="PTHR46116">
    <property type="entry name" value="(E3-INDEPENDENT) E2 UBIQUITIN-CONJUGATING ENZYME"/>
    <property type="match status" value="1"/>
</dbReference>
<feature type="domain" description="UBC core" evidence="4">
    <location>
        <begin position="550"/>
        <end position="715"/>
    </location>
</feature>
<dbReference type="InParanoid" id="A0A507AZ69"/>
<evidence type="ECO:0000313" key="5">
    <source>
        <dbReference type="EMBL" id="TPX12817.1"/>
    </source>
</evidence>
<accession>A0A507AZ69</accession>
<evidence type="ECO:0000313" key="6">
    <source>
        <dbReference type="Proteomes" id="UP000319257"/>
    </source>
</evidence>
<dbReference type="GO" id="GO:0016740">
    <property type="term" value="F:transferase activity"/>
    <property type="evidence" value="ECO:0007669"/>
    <property type="project" value="UniProtKB-KW"/>
</dbReference>
<dbReference type="PANTHER" id="PTHR46116:SF39">
    <property type="entry name" value="BACULOVIRAL IAP REPEAT-CONTAINING PROTEIN 6"/>
    <property type="match status" value="1"/>
</dbReference>
<dbReference type="EMBL" id="SKBQ01000039">
    <property type="protein sequence ID" value="TPX12817.1"/>
    <property type="molecule type" value="Genomic_DNA"/>
</dbReference>
<feature type="compositionally biased region" description="Polar residues" evidence="3">
    <location>
        <begin position="70"/>
        <end position="80"/>
    </location>
</feature>
<feature type="region of interest" description="Disordered" evidence="3">
    <location>
        <begin position="1"/>
        <end position="80"/>
    </location>
</feature>
<sequence length="812" mass="90202">MPPTRSPEFERTAGTAQNPIDLTGADDAEFQTSKRSNGSSVGAGVSTRRDELYTNMARLPPLDPTRSRSRNAISEDGTTLASSAERTISLASLTRQLATARCNACDEPFDILGPKFASIAKRLREDPPRTCLGCMKDGSHGWARRFFRQRDSRQQSLCIEGQLLTVFILCCGITPSTAPTADSNPGDKNKITKKERQPLEKAGVEDLINKNIDTVDGYVFGVDEEHTEMPNIIFDQVKHYAELDDDEWERTMGTLKKGNALPRGVGYGDESSSFYELMARVRDAMGTSSRTEDTDPLRHDAIWESHFKALGRLMPSHFKAIGTEPYRDCYAVLCLILRRSPALAKAVELLRNTSIEDMARREELYQALFIFIETLVRDNSTAMLVFEPFTLYAQHQQLLEIYMMEYYSSRNPSSAIPSTIAAAESRPEVTKSIAAILHRTATLCRNILTRAEMEQNMQDFAKADGKKIVSVCQKFASLDDRITTSPEYLAAPETSRGAPTSAADSVQPDYNKKLADWHREHCVEEVPDEIILRDFFFASQVGQMGNLAKGRMKKLVTDIISMQETLPEGIFVRHGSSRMDILKVLVVGPCGTPYERGLFEFDMFCPRDFPKKPPKVRLRTTGNGMIRFNPNLYANGTVCLSLLGTWTGPSWRPGQSTLLQVLVSIQAMIFCEKPYYNEPGFEVSSNEAASKLENTRIQSATVKHAIMPWLRRLAPSIPPPPQQQQQQQQPPPALAPPAVIVAAAANQALAALPQGGSPSSAGSAIWEDVAMWHFCNHGRSVVERVTAWGALPHAQMLEEVDAPLRRIGAFDT</sequence>
<organism evidence="5 6">
    <name type="scientific">Thyridium curvatum</name>
    <dbReference type="NCBI Taxonomy" id="1093900"/>
    <lineage>
        <taxon>Eukaryota</taxon>
        <taxon>Fungi</taxon>
        <taxon>Dikarya</taxon>
        <taxon>Ascomycota</taxon>
        <taxon>Pezizomycotina</taxon>
        <taxon>Sordariomycetes</taxon>
        <taxon>Sordariomycetidae</taxon>
        <taxon>Thyridiales</taxon>
        <taxon>Thyridiaceae</taxon>
        <taxon>Thyridium</taxon>
    </lineage>
</organism>
<dbReference type="SMART" id="SM00212">
    <property type="entry name" value="UBCc"/>
    <property type="match status" value="1"/>
</dbReference>
<keyword evidence="6" id="KW-1185">Reference proteome</keyword>
<feature type="compositionally biased region" description="Polar residues" evidence="3">
    <location>
        <begin position="30"/>
        <end position="40"/>
    </location>
</feature>
<dbReference type="STRING" id="1093900.A0A507AZ69"/>
<proteinExistence type="predicted"/>
<feature type="region of interest" description="Disordered" evidence="3">
    <location>
        <begin position="713"/>
        <end position="734"/>
    </location>
</feature>
<dbReference type="Gene3D" id="3.10.110.10">
    <property type="entry name" value="Ubiquitin Conjugating Enzyme"/>
    <property type="match status" value="1"/>
</dbReference>
<dbReference type="OrthoDB" id="47801at2759"/>
<feature type="region of interest" description="Disordered" evidence="3">
    <location>
        <begin position="487"/>
        <end position="506"/>
    </location>
</feature>
<dbReference type="PROSITE" id="PS50127">
    <property type="entry name" value="UBC_2"/>
    <property type="match status" value="1"/>
</dbReference>
<gene>
    <name evidence="5" type="ORF">E0L32_006697</name>
</gene>
<keyword evidence="1" id="KW-0808">Transferase</keyword>
<keyword evidence="2" id="KW-0833">Ubl conjugation pathway</keyword>
<dbReference type="GeneID" id="41974144"/>
<dbReference type="InterPro" id="IPR000608">
    <property type="entry name" value="UBC"/>
</dbReference>
<evidence type="ECO:0000256" key="3">
    <source>
        <dbReference type="SAM" id="MobiDB-lite"/>
    </source>
</evidence>
<dbReference type="InterPro" id="IPR016135">
    <property type="entry name" value="UBQ-conjugating_enzyme/RWD"/>
</dbReference>
<feature type="region of interest" description="Disordered" evidence="3">
    <location>
        <begin position="179"/>
        <end position="198"/>
    </location>
</feature>
<dbReference type="Pfam" id="PF00179">
    <property type="entry name" value="UQ_con"/>
    <property type="match status" value="1"/>
</dbReference>
<comment type="caution">
    <text evidence="5">The sequence shown here is derived from an EMBL/GenBank/DDBJ whole genome shotgun (WGS) entry which is preliminary data.</text>
</comment>
<dbReference type="AlphaFoldDB" id="A0A507AZ69"/>
<feature type="compositionally biased region" description="Basic and acidic residues" evidence="3">
    <location>
        <begin position="185"/>
        <end position="198"/>
    </location>
</feature>
<evidence type="ECO:0000256" key="2">
    <source>
        <dbReference type="ARBA" id="ARBA00022786"/>
    </source>
</evidence>
<evidence type="ECO:0000259" key="4">
    <source>
        <dbReference type="PROSITE" id="PS50127"/>
    </source>
</evidence>
<protein>
    <recommendedName>
        <fullName evidence="4">UBC core domain-containing protein</fullName>
    </recommendedName>
</protein>